<accession>A0A2P2ISC8</accession>
<proteinExistence type="predicted"/>
<protein>
    <submittedName>
        <fullName evidence="1">Uncharacterized protein MANES_12G118400</fullName>
    </submittedName>
</protein>
<name>A0A2P2ISC8_RHIMU</name>
<dbReference type="AlphaFoldDB" id="A0A2P2ISC8"/>
<sequence>MSLYKIKRTKKYPPQRNKFHEGWPHIGWQQRRSMDTNSPSLNKLKKEIKHLNREFLRHRPFYKLIDIS</sequence>
<reference evidence="1" key="1">
    <citation type="submission" date="2018-02" db="EMBL/GenBank/DDBJ databases">
        <title>Rhizophora mucronata_Transcriptome.</title>
        <authorList>
            <person name="Meera S.P."/>
            <person name="Sreeshan A."/>
            <person name="Augustine A."/>
        </authorList>
    </citation>
    <scope>NUCLEOTIDE SEQUENCE</scope>
    <source>
        <tissue evidence="1">Leaf</tissue>
    </source>
</reference>
<dbReference type="EMBL" id="GGEC01003639">
    <property type="protein sequence ID" value="MBW84122.1"/>
    <property type="molecule type" value="Transcribed_RNA"/>
</dbReference>
<organism evidence="1">
    <name type="scientific">Rhizophora mucronata</name>
    <name type="common">Asiatic mangrove</name>
    <dbReference type="NCBI Taxonomy" id="61149"/>
    <lineage>
        <taxon>Eukaryota</taxon>
        <taxon>Viridiplantae</taxon>
        <taxon>Streptophyta</taxon>
        <taxon>Embryophyta</taxon>
        <taxon>Tracheophyta</taxon>
        <taxon>Spermatophyta</taxon>
        <taxon>Magnoliopsida</taxon>
        <taxon>eudicotyledons</taxon>
        <taxon>Gunneridae</taxon>
        <taxon>Pentapetalae</taxon>
        <taxon>rosids</taxon>
        <taxon>fabids</taxon>
        <taxon>Malpighiales</taxon>
        <taxon>Rhizophoraceae</taxon>
        <taxon>Rhizophora</taxon>
    </lineage>
</organism>
<evidence type="ECO:0000313" key="1">
    <source>
        <dbReference type="EMBL" id="MBW84122.1"/>
    </source>
</evidence>